<reference evidence="3" key="2">
    <citation type="submission" date="2023-11" db="UniProtKB">
        <authorList>
            <consortium name="WormBaseParasite"/>
        </authorList>
    </citation>
    <scope>IDENTIFICATION</scope>
</reference>
<evidence type="ECO:0000313" key="2">
    <source>
        <dbReference type="Proteomes" id="UP000050795"/>
    </source>
</evidence>
<keyword evidence="2" id="KW-1185">Reference proteome</keyword>
<proteinExistence type="predicted"/>
<dbReference type="AlphaFoldDB" id="A0AA85JJ08"/>
<evidence type="ECO:0000256" key="1">
    <source>
        <dbReference type="SAM" id="SignalP"/>
    </source>
</evidence>
<feature type="chain" id="PRO_5041688815" evidence="1">
    <location>
        <begin position="23"/>
        <end position="68"/>
    </location>
</feature>
<dbReference type="Proteomes" id="UP000050795">
    <property type="component" value="Unassembled WGS sequence"/>
</dbReference>
<reference evidence="2" key="1">
    <citation type="submission" date="2022-06" db="EMBL/GenBank/DDBJ databases">
        <authorList>
            <person name="Berger JAMES D."/>
            <person name="Berger JAMES D."/>
        </authorList>
    </citation>
    <scope>NUCLEOTIDE SEQUENCE [LARGE SCALE GENOMIC DNA]</scope>
</reference>
<sequence length="68" mass="7961">MKFFLVLATALLFLLNTTECRADQNDLLDELNKLWEGVKTLWTKLEEQCRKKVQAYLDEDGLGEKLEK</sequence>
<keyword evidence="1" id="KW-0732">Signal</keyword>
<name>A0AA85JJ08_TRIRE</name>
<feature type="signal peptide" evidence="1">
    <location>
        <begin position="1"/>
        <end position="22"/>
    </location>
</feature>
<organism evidence="2 3">
    <name type="scientific">Trichobilharzia regenti</name>
    <name type="common">Nasal bird schistosome</name>
    <dbReference type="NCBI Taxonomy" id="157069"/>
    <lineage>
        <taxon>Eukaryota</taxon>
        <taxon>Metazoa</taxon>
        <taxon>Spiralia</taxon>
        <taxon>Lophotrochozoa</taxon>
        <taxon>Platyhelminthes</taxon>
        <taxon>Trematoda</taxon>
        <taxon>Digenea</taxon>
        <taxon>Strigeidida</taxon>
        <taxon>Schistosomatoidea</taxon>
        <taxon>Schistosomatidae</taxon>
        <taxon>Trichobilharzia</taxon>
    </lineage>
</organism>
<evidence type="ECO:0000313" key="3">
    <source>
        <dbReference type="WBParaSite" id="TREG1_39190.1"/>
    </source>
</evidence>
<dbReference type="WBParaSite" id="TREG1_39190.1">
    <property type="protein sequence ID" value="TREG1_39190.1"/>
    <property type="gene ID" value="TREG1_39190"/>
</dbReference>
<protein>
    <submittedName>
        <fullName evidence="3">Uncharacterized protein</fullName>
    </submittedName>
</protein>
<accession>A0AA85JJ08</accession>